<evidence type="ECO:0000256" key="1">
    <source>
        <dbReference type="SAM" id="MobiDB-lite"/>
    </source>
</evidence>
<evidence type="ECO:0000313" key="3">
    <source>
        <dbReference type="EMBL" id="NEN22498.1"/>
    </source>
</evidence>
<comment type="caution">
    <text evidence="3">The sequence shown here is derived from an EMBL/GenBank/DDBJ whole genome shotgun (WGS) entry which is preliminary data.</text>
</comment>
<gene>
    <name evidence="3" type="ORF">G3O08_03145</name>
</gene>
<dbReference type="RefSeq" id="WP_163283223.1">
    <property type="nucleotide sequence ID" value="NZ_JAAGVY010000003.1"/>
</dbReference>
<evidence type="ECO:0000313" key="4">
    <source>
        <dbReference type="Proteomes" id="UP000486602"/>
    </source>
</evidence>
<proteinExistence type="predicted"/>
<organism evidence="3 4">
    <name type="scientific">Cryomorpha ignava</name>
    <dbReference type="NCBI Taxonomy" id="101383"/>
    <lineage>
        <taxon>Bacteria</taxon>
        <taxon>Pseudomonadati</taxon>
        <taxon>Bacteroidota</taxon>
        <taxon>Flavobacteriia</taxon>
        <taxon>Flavobacteriales</taxon>
        <taxon>Cryomorphaceae</taxon>
        <taxon>Cryomorpha</taxon>
    </lineage>
</organism>
<name>A0A7K3WLV9_9FLAO</name>
<accession>A0A7K3WLV9</accession>
<reference evidence="3 4" key="1">
    <citation type="submission" date="2020-02" db="EMBL/GenBank/DDBJ databases">
        <title>Out from the shadows clarifying the taxonomy of the family Cryomorphaceae and related taxa by utilizing the GTDB taxonomic framework.</title>
        <authorList>
            <person name="Bowman J.P."/>
        </authorList>
    </citation>
    <scope>NUCLEOTIDE SEQUENCE [LARGE SCALE GENOMIC DNA]</scope>
    <source>
        <strain evidence="3 4">QSSC 1-22</strain>
    </source>
</reference>
<feature type="region of interest" description="Disordered" evidence="1">
    <location>
        <begin position="95"/>
        <end position="114"/>
    </location>
</feature>
<dbReference type="AlphaFoldDB" id="A0A7K3WLV9"/>
<keyword evidence="4" id="KW-1185">Reference proteome</keyword>
<dbReference type="EMBL" id="JAAGVY010000003">
    <property type="protein sequence ID" value="NEN22498.1"/>
    <property type="molecule type" value="Genomic_DNA"/>
</dbReference>
<protein>
    <submittedName>
        <fullName evidence="3">DUF1883 domain-containing protein</fullName>
    </submittedName>
</protein>
<dbReference type="InterPro" id="IPR036488">
    <property type="entry name" value="DUF1883-like_sf"/>
</dbReference>
<dbReference type="SUPFAM" id="SSF141099">
    <property type="entry name" value="Atu1913-like"/>
    <property type="match status" value="1"/>
</dbReference>
<dbReference type="Proteomes" id="UP000486602">
    <property type="component" value="Unassembled WGS sequence"/>
</dbReference>
<dbReference type="InterPro" id="IPR015073">
    <property type="entry name" value="DUF1883"/>
</dbReference>
<feature type="domain" description="DUF1883" evidence="2">
    <location>
        <begin position="1"/>
        <end position="76"/>
    </location>
</feature>
<evidence type="ECO:0000259" key="2">
    <source>
        <dbReference type="Pfam" id="PF08980"/>
    </source>
</evidence>
<sequence length="114" mass="13062">MKFLHQPFTAKAKERIVVDFDKPTKVLLIHTSQFAKYKGGRTYQYHGGHAETSPTEFTVPFDGVWHAIIEKGTYHNPLNVSGKAKLIKPRYSTLNGAEQNETHQKIEEYDDTLE</sequence>
<dbReference type="Pfam" id="PF08980">
    <property type="entry name" value="DUF1883"/>
    <property type="match status" value="1"/>
</dbReference>
<dbReference type="Gene3D" id="4.10.1210.10">
    <property type="entry name" value="Atu1913-like"/>
    <property type="match status" value="1"/>
</dbReference>